<evidence type="ECO:0000313" key="2">
    <source>
        <dbReference type="Proteomes" id="UP000616151"/>
    </source>
</evidence>
<dbReference type="Proteomes" id="UP000616151">
    <property type="component" value="Unassembled WGS sequence"/>
</dbReference>
<organism evidence="1 2">
    <name type="scientific">Taklimakanibacter albus</name>
    <dbReference type="NCBI Taxonomy" id="2800327"/>
    <lineage>
        <taxon>Bacteria</taxon>
        <taxon>Pseudomonadati</taxon>
        <taxon>Pseudomonadota</taxon>
        <taxon>Alphaproteobacteria</taxon>
        <taxon>Hyphomicrobiales</taxon>
        <taxon>Aestuariivirgaceae</taxon>
        <taxon>Taklimakanibacter</taxon>
    </lineage>
</organism>
<protein>
    <submittedName>
        <fullName evidence="1">Two-component sensor histidine kinase</fullName>
    </submittedName>
</protein>
<sequence>MIWPWKKTNGTAAVAADLRERNSAQDALTALIGALPDPVMLLDDHSVVYSANTRAKDLLNMDPVGQHLSSAIRAPAILEAVQNILEHGGSMRVDYELHVPVPRHFEAFISAMSIIGPEVAALVLLRDLTREQQTERMRADFVAHASHELRTPLASLLGFIETLQGAAKKDEVSRERFLALMQTQAQRMKRLIDDLLSLSRIEMNAHQRPTGTADLTQIALHVRDTLAGLARDAEVEIKIESPGPLAVQGDWDELVQVIQNLVENAIKYAASGKLIEVTGMRVGEDCELVVRDHGPGIAEQHLPRLTERFYRTNAQESRSRGGTGLGLAIVKHILNRHRGKMRIQSQLGDGSSFTIRIPAASSKSK</sequence>
<evidence type="ECO:0000313" key="1">
    <source>
        <dbReference type="EMBL" id="MBK1870824.1"/>
    </source>
</evidence>
<proteinExistence type="predicted"/>
<dbReference type="EMBL" id="JAENHL010000008">
    <property type="protein sequence ID" value="MBK1870824.1"/>
    <property type="molecule type" value="Genomic_DNA"/>
</dbReference>
<accession>A0ACC5RDP9</accession>
<keyword evidence="2" id="KW-1185">Reference proteome</keyword>
<gene>
    <name evidence="1" type="ORF">JHL16_30945</name>
</gene>
<comment type="caution">
    <text evidence="1">The sequence shown here is derived from an EMBL/GenBank/DDBJ whole genome shotgun (WGS) entry which is preliminary data.</text>
</comment>
<keyword evidence="1" id="KW-0808">Transferase</keyword>
<keyword evidence="1" id="KW-0418">Kinase</keyword>
<name>A0ACC5RDP9_9HYPH</name>
<reference evidence="1" key="1">
    <citation type="submission" date="2021-01" db="EMBL/GenBank/DDBJ databases">
        <authorList>
            <person name="Sun Q."/>
        </authorList>
    </citation>
    <scope>NUCLEOTIDE SEQUENCE</scope>
    <source>
        <strain evidence="1">YIM B02566</strain>
    </source>
</reference>